<gene>
    <name evidence="1" type="ORF">IAB81_00010</name>
</gene>
<reference evidence="1" key="2">
    <citation type="journal article" date="2021" name="PeerJ">
        <title>Extensive microbial diversity within the chicken gut microbiome revealed by metagenomics and culture.</title>
        <authorList>
            <person name="Gilroy R."/>
            <person name="Ravi A."/>
            <person name="Getino M."/>
            <person name="Pursley I."/>
            <person name="Horton D.L."/>
            <person name="Alikhan N.F."/>
            <person name="Baker D."/>
            <person name="Gharbi K."/>
            <person name="Hall N."/>
            <person name="Watson M."/>
            <person name="Adriaenssens E.M."/>
            <person name="Foster-Nyarko E."/>
            <person name="Jarju S."/>
            <person name="Secka A."/>
            <person name="Antonio M."/>
            <person name="Oren A."/>
            <person name="Chaudhuri R.R."/>
            <person name="La Ragione R."/>
            <person name="Hildebrand F."/>
            <person name="Pallen M.J."/>
        </authorList>
    </citation>
    <scope>NUCLEOTIDE SEQUENCE</scope>
    <source>
        <strain evidence="1">B1-8020</strain>
    </source>
</reference>
<sequence>MNNKITATISLLLFMVFCTGCPRVDKYYTFKTPEITVDYQEQTVTFELDEKKEILFNLAYAITDDSTFYAHENGNNDYITGEWFKIDKKGNDIFVWVSENDKKTKRNLKIECDGTFIQPVELHQLPK</sequence>
<evidence type="ECO:0000313" key="1">
    <source>
        <dbReference type="EMBL" id="MBO8472003.1"/>
    </source>
</evidence>
<reference evidence="1" key="1">
    <citation type="submission" date="2020-10" db="EMBL/GenBank/DDBJ databases">
        <authorList>
            <person name="Gilroy R."/>
        </authorList>
    </citation>
    <scope>NUCLEOTIDE SEQUENCE</scope>
    <source>
        <strain evidence="1">B1-8020</strain>
    </source>
</reference>
<protein>
    <submittedName>
        <fullName evidence="1">Uncharacterized protein</fullName>
    </submittedName>
</protein>
<comment type="caution">
    <text evidence="1">The sequence shown here is derived from an EMBL/GenBank/DDBJ whole genome shotgun (WGS) entry which is preliminary data.</text>
</comment>
<proteinExistence type="predicted"/>
<dbReference type="EMBL" id="JADIMA010000001">
    <property type="protein sequence ID" value="MBO8472003.1"/>
    <property type="molecule type" value="Genomic_DNA"/>
</dbReference>
<organism evidence="1 2">
    <name type="scientific">Candidatus Merdivivens pullicola</name>
    <dbReference type="NCBI Taxonomy" id="2840872"/>
    <lineage>
        <taxon>Bacteria</taxon>
        <taxon>Pseudomonadati</taxon>
        <taxon>Bacteroidota</taxon>
        <taxon>Bacteroidia</taxon>
        <taxon>Bacteroidales</taxon>
        <taxon>Muribaculaceae</taxon>
        <taxon>Muribaculaceae incertae sedis</taxon>
        <taxon>Candidatus Merdivivens</taxon>
    </lineage>
</organism>
<evidence type="ECO:0000313" key="2">
    <source>
        <dbReference type="Proteomes" id="UP000823604"/>
    </source>
</evidence>
<dbReference type="Proteomes" id="UP000823604">
    <property type="component" value="Unassembled WGS sequence"/>
</dbReference>
<name>A0A9D9IHQ3_9BACT</name>
<accession>A0A9D9IHQ3</accession>
<dbReference type="AlphaFoldDB" id="A0A9D9IHQ3"/>